<dbReference type="Pfam" id="PF12704">
    <property type="entry name" value="MacB_PCD"/>
    <property type="match status" value="1"/>
</dbReference>
<dbReference type="EMBL" id="LGIA01000024">
    <property type="protein sequence ID" value="KOH46605.1"/>
    <property type="molecule type" value="Genomic_DNA"/>
</dbReference>
<evidence type="ECO:0000256" key="3">
    <source>
        <dbReference type="ARBA" id="ARBA00022475"/>
    </source>
</evidence>
<dbReference type="PANTHER" id="PTHR30489:SF0">
    <property type="entry name" value="LIPOPROTEIN-RELEASING SYSTEM TRANSMEMBRANE PROTEIN LOLE"/>
    <property type="match status" value="1"/>
</dbReference>
<dbReference type="InterPro" id="IPR003838">
    <property type="entry name" value="ABC3_permease_C"/>
</dbReference>
<feature type="transmembrane region" description="Helical" evidence="7">
    <location>
        <begin position="31"/>
        <end position="56"/>
    </location>
</feature>
<feature type="transmembrane region" description="Helical" evidence="7">
    <location>
        <begin position="334"/>
        <end position="364"/>
    </location>
</feature>
<dbReference type="GO" id="GO:0044874">
    <property type="term" value="P:lipoprotein localization to outer membrane"/>
    <property type="evidence" value="ECO:0007669"/>
    <property type="project" value="TreeGrafter"/>
</dbReference>
<evidence type="ECO:0000259" key="9">
    <source>
        <dbReference type="Pfam" id="PF12704"/>
    </source>
</evidence>
<dbReference type="PANTHER" id="PTHR30489">
    <property type="entry name" value="LIPOPROTEIN-RELEASING SYSTEM TRANSMEMBRANE PROTEIN LOLE"/>
    <property type="match status" value="1"/>
</dbReference>
<accession>A0A0L8VDQ0</accession>
<comment type="caution">
    <text evidence="10">The sequence shown here is derived from an EMBL/GenBank/DDBJ whole genome shotgun (WGS) entry which is preliminary data.</text>
</comment>
<evidence type="ECO:0000256" key="4">
    <source>
        <dbReference type="ARBA" id="ARBA00022692"/>
    </source>
</evidence>
<dbReference type="Proteomes" id="UP000036958">
    <property type="component" value="Unassembled WGS sequence"/>
</dbReference>
<dbReference type="PATRIC" id="fig|1409788.3.peg.596"/>
<evidence type="ECO:0000259" key="8">
    <source>
        <dbReference type="Pfam" id="PF02687"/>
    </source>
</evidence>
<comment type="subcellular location">
    <subcellularLocation>
        <location evidence="1">Cell membrane</location>
        <topology evidence="1">Multi-pass membrane protein</topology>
    </subcellularLocation>
</comment>
<organism evidence="10 11">
    <name type="scientific">Sunxiuqinia dokdonensis</name>
    <dbReference type="NCBI Taxonomy" id="1409788"/>
    <lineage>
        <taxon>Bacteria</taxon>
        <taxon>Pseudomonadati</taxon>
        <taxon>Bacteroidota</taxon>
        <taxon>Bacteroidia</taxon>
        <taxon>Marinilabiliales</taxon>
        <taxon>Prolixibacteraceae</taxon>
        <taxon>Sunxiuqinia</taxon>
    </lineage>
</organism>
<dbReference type="InterPro" id="IPR025857">
    <property type="entry name" value="MacB_PCD"/>
</dbReference>
<feature type="transmembrane region" description="Helical" evidence="7">
    <location>
        <begin position="384"/>
        <end position="410"/>
    </location>
</feature>
<keyword evidence="5 7" id="KW-1133">Transmembrane helix</keyword>
<dbReference type="GO" id="GO:0098797">
    <property type="term" value="C:plasma membrane protein complex"/>
    <property type="evidence" value="ECO:0007669"/>
    <property type="project" value="TreeGrafter"/>
</dbReference>
<proteinExistence type="inferred from homology"/>
<gene>
    <name evidence="10" type="ORF">NC99_05820</name>
</gene>
<evidence type="ECO:0000313" key="10">
    <source>
        <dbReference type="EMBL" id="KOH46605.1"/>
    </source>
</evidence>
<dbReference type="STRING" id="1409788.NC99_05820"/>
<name>A0A0L8VDQ0_9BACT</name>
<feature type="domain" description="ABC3 transporter permease C-terminal" evidence="8">
    <location>
        <begin position="289"/>
        <end position="415"/>
    </location>
</feature>
<keyword evidence="11" id="KW-1185">Reference proteome</keyword>
<evidence type="ECO:0000256" key="7">
    <source>
        <dbReference type="SAM" id="Phobius"/>
    </source>
</evidence>
<evidence type="ECO:0000256" key="2">
    <source>
        <dbReference type="ARBA" id="ARBA00005236"/>
    </source>
</evidence>
<evidence type="ECO:0000256" key="5">
    <source>
        <dbReference type="ARBA" id="ARBA00022989"/>
    </source>
</evidence>
<evidence type="ECO:0000256" key="1">
    <source>
        <dbReference type="ARBA" id="ARBA00004651"/>
    </source>
</evidence>
<evidence type="ECO:0000313" key="11">
    <source>
        <dbReference type="Proteomes" id="UP000036958"/>
    </source>
</evidence>
<comment type="similarity">
    <text evidence="2">Belongs to the ABC-4 integral membrane protein family. LolC/E subfamily.</text>
</comment>
<evidence type="ECO:0000256" key="6">
    <source>
        <dbReference type="ARBA" id="ARBA00023136"/>
    </source>
</evidence>
<feature type="domain" description="MacB-like periplasmic core" evidence="9">
    <location>
        <begin position="34"/>
        <end position="252"/>
    </location>
</feature>
<dbReference type="AlphaFoldDB" id="A0A0L8VDQ0"/>
<sequence length="422" mass="48427">MPLFQIMNTELFIARRLFSSKDQDQKMSRRIVRLAVAGISLGMMVMILAVAIVTGFQREIEDKVNGFAAHLQVVNYDSNFSYQTEFINSRQPFLDDLKAMPEVRHVQQFITKPGMIRTEEAIQGMVLKGIAADFDWTFFEKNKVAGQEIPLDSLRTNQVWISEQVSNLLKLTLGDSFRMYFLNENERTPRIRQFEVGGIYRTGLEEFDQMFMLIDIRHLQSLNSWEEDQISGYEVFVNDLNAVDEIEYEVRDLILANLVDDESLLRVINIKRKFPHIFDWLNLLDMNVWIILLLMVLVAGFNMVSGLLVIILERTQMIGVLKSLGAANVNVRKVFLYLSVFLIGQGLLWGNLLGLALGLAQHYFEIIHLDPTSYYVDTVPVNISILHLVLLNVGALVVTTFMLLGPSYFVSRISPEKTIRFE</sequence>
<dbReference type="InterPro" id="IPR051447">
    <property type="entry name" value="Lipoprotein-release_system"/>
</dbReference>
<feature type="transmembrane region" description="Helical" evidence="7">
    <location>
        <begin position="288"/>
        <end position="313"/>
    </location>
</feature>
<dbReference type="Pfam" id="PF02687">
    <property type="entry name" value="FtsX"/>
    <property type="match status" value="1"/>
</dbReference>
<evidence type="ECO:0008006" key="12">
    <source>
        <dbReference type="Google" id="ProtNLM"/>
    </source>
</evidence>
<protein>
    <recommendedName>
        <fullName evidence="12">ABC transporter permease</fullName>
    </recommendedName>
</protein>
<keyword evidence="3" id="KW-1003">Cell membrane</keyword>
<reference evidence="11" key="1">
    <citation type="submission" date="2015-07" db="EMBL/GenBank/DDBJ databases">
        <title>Genome sequencing of Sunxiuqinia dokdonensis strain SK.</title>
        <authorList>
            <person name="Ahn S."/>
            <person name="Kim B.-C."/>
        </authorList>
    </citation>
    <scope>NUCLEOTIDE SEQUENCE [LARGE SCALE GENOMIC DNA]</scope>
    <source>
        <strain evidence="11">SK</strain>
    </source>
</reference>
<keyword evidence="4 7" id="KW-0812">Transmembrane</keyword>
<keyword evidence="6 7" id="KW-0472">Membrane</keyword>